<organism evidence="1 2">
    <name type="scientific">Niallia nealsonii</name>
    <dbReference type="NCBI Taxonomy" id="115979"/>
    <lineage>
        <taxon>Bacteria</taxon>
        <taxon>Bacillati</taxon>
        <taxon>Bacillota</taxon>
        <taxon>Bacilli</taxon>
        <taxon>Bacillales</taxon>
        <taxon>Bacillaceae</taxon>
        <taxon>Niallia</taxon>
    </lineage>
</organism>
<dbReference type="GO" id="GO:0042601">
    <property type="term" value="C:endospore-forming forespore"/>
    <property type="evidence" value="ECO:0007669"/>
    <property type="project" value="TreeGrafter"/>
</dbReference>
<dbReference type="RefSeq" id="WP_101177341.1">
    <property type="nucleotide sequence ID" value="NZ_PISE01000022.1"/>
</dbReference>
<evidence type="ECO:0000313" key="2">
    <source>
        <dbReference type="Proteomes" id="UP000233375"/>
    </source>
</evidence>
<dbReference type="InterPro" id="IPR011009">
    <property type="entry name" value="Kinase-like_dom_sf"/>
</dbReference>
<sequence>MIRNILYSKYGVEVEEETRIGIFEACIHNGELYTLVPIGNKNNEEMDELEQLVQHLVESGDRQVSHFLATKEGETRVEMEEQAFCVLQNKQLSRFTSKQLGRKLGKFHYRGRSVPFNVEKISRIGKWKNLWEKRLDQIEGFWNNMLYKEPESEFDRLFLESFPYYLGIAENALQYLVDAELDEEPAAVDSGTICHNRFIKETWMGEYYIKNPFDWVFDHCGRDLSEWSRERYFRNIKTYHRDIRSFFSDYQSVMPLSSFSWRLIYARLLFPMHYIECIENYYSAAHEADRLFLEDRLKKFLSQSKDSERFLSHFFENVEVPMKKMKLPSVSWLAT</sequence>
<dbReference type="PANTHER" id="PTHR39179">
    <property type="entry name" value="SPORE COAT PROTEIN I"/>
    <property type="match status" value="1"/>
</dbReference>
<keyword evidence="1" id="KW-0167">Capsid protein</keyword>
<dbReference type="InterPro" id="IPR014254">
    <property type="entry name" value="Spore_coat_YutH"/>
</dbReference>
<dbReference type="InterPro" id="IPR047175">
    <property type="entry name" value="CotS-like"/>
</dbReference>
<keyword evidence="1" id="KW-0946">Virion</keyword>
<accession>A0A2N0Z271</accession>
<reference evidence="1 2" key="1">
    <citation type="journal article" date="2003" name="Int. J. Syst. Evol. Microbiol.">
        <title>Bacillus nealsonii sp. nov., isolated from a spacecraft-assembly facility, whose spores are gamma-radiation resistant.</title>
        <authorList>
            <person name="Venkateswaran K."/>
            <person name="Kempf M."/>
            <person name="Chen F."/>
            <person name="Satomi M."/>
            <person name="Nicholson W."/>
            <person name="Kern R."/>
        </authorList>
    </citation>
    <scope>NUCLEOTIDE SEQUENCE [LARGE SCALE GENOMIC DNA]</scope>
    <source>
        <strain evidence="1 2">FO-92</strain>
    </source>
</reference>
<protein>
    <submittedName>
        <fullName evidence="1">Spore coat protein YutH</fullName>
    </submittedName>
</protein>
<dbReference type="Proteomes" id="UP000233375">
    <property type="component" value="Unassembled WGS sequence"/>
</dbReference>
<name>A0A2N0Z271_9BACI</name>
<keyword evidence="2" id="KW-1185">Reference proteome</keyword>
<dbReference type="EMBL" id="PISE01000022">
    <property type="protein sequence ID" value="PKG23606.1"/>
    <property type="molecule type" value="Genomic_DNA"/>
</dbReference>
<dbReference type="OrthoDB" id="2986702at2"/>
<dbReference type="AlphaFoldDB" id="A0A2N0Z271"/>
<dbReference type="PANTHER" id="PTHR39179:SF2">
    <property type="entry name" value="ENDOSPORE COAT-ASSOCIATED PROTEIN YUTH"/>
    <property type="match status" value="1"/>
</dbReference>
<dbReference type="Gene3D" id="3.90.1200.10">
    <property type="match status" value="1"/>
</dbReference>
<dbReference type="NCBIfam" id="TIGR02905">
    <property type="entry name" value="spore_yutH"/>
    <property type="match status" value="1"/>
</dbReference>
<dbReference type="SUPFAM" id="SSF56112">
    <property type="entry name" value="Protein kinase-like (PK-like)"/>
    <property type="match status" value="1"/>
</dbReference>
<proteinExistence type="predicted"/>
<gene>
    <name evidence="1" type="primary">yutH</name>
    <name evidence="1" type="ORF">CWS01_11490</name>
</gene>
<evidence type="ECO:0000313" key="1">
    <source>
        <dbReference type="EMBL" id="PKG23606.1"/>
    </source>
</evidence>
<comment type="caution">
    <text evidence="1">The sequence shown here is derived from an EMBL/GenBank/DDBJ whole genome shotgun (WGS) entry which is preliminary data.</text>
</comment>